<dbReference type="Proteomes" id="UP000184231">
    <property type="component" value="Unassembled WGS sequence"/>
</dbReference>
<evidence type="ECO:0000256" key="3">
    <source>
        <dbReference type="ARBA" id="ARBA00022741"/>
    </source>
</evidence>
<dbReference type="EMBL" id="FQYX01000021">
    <property type="protein sequence ID" value="SHJ44140.1"/>
    <property type="molecule type" value="Genomic_DNA"/>
</dbReference>
<proteinExistence type="inferred from homology"/>
<feature type="domain" description="Carbohydrate kinase PfkB" evidence="7">
    <location>
        <begin position="15"/>
        <end position="295"/>
    </location>
</feature>
<accession>A0A1M6JBY4</accession>
<gene>
    <name evidence="8" type="ORF">SAMN04487911_12142</name>
</gene>
<dbReference type="PROSITE" id="PS00583">
    <property type="entry name" value="PFKB_KINASES_1"/>
    <property type="match status" value="1"/>
</dbReference>
<dbReference type="PROSITE" id="PS00584">
    <property type="entry name" value="PFKB_KINASES_2"/>
    <property type="match status" value="1"/>
</dbReference>
<dbReference type="InterPro" id="IPR029056">
    <property type="entry name" value="Ribokinase-like"/>
</dbReference>
<dbReference type="InterPro" id="IPR011611">
    <property type="entry name" value="PfkB_dom"/>
</dbReference>
<evidence type="ECO:0000256" key="6">
    <source>
        <dbReference type="PIRNR" id="PIRNR000535"/>
    </source>
</evidence>
<evidence type="ECO:0000256" key="1">
    <source>
        <dbReference type="ARBA" id="ARBA00010688"/>
    </source>
</evidence>
<dbReference type="InterPro" id="IPR017583">
    <property type="entry name" value="Tagatose/fructose_Pkinase"/>
</dbReference>
<protein>
    <submittedName>
        <fullName evidence="8">6-phosphofructokinase 2</fullName>
    </submittedName>
</protein>
<name>A0A1M6JBY4_9FLAO</name>
<keyword evidence="2 6" id="KW-0808">Transferase</keyword>
<keyword evidence="9" id="KW-1185">Reference proteome</keyword>
<dbReference type="OrthoDB" id="9801219at2"/>
<evidence type="ECO:0000256" key="4">
    <source>
        <dbReference type="ARBA" id="ARBA00022777"/>
    </source>
</evidence>
<dbReference type="RefSeq" id="WP_072765098.1">
    <property type="nucleotide sequence ID" value="NZ_FQYX01000021.1"/>
</dbReference>
<keyword evidence="4 8" id="KW-0418">Kinase</keyword>
<evidence type="ECO:0000313" key="9">
    <source>
        <dbReference type="Proteomes" id="UP000184231"/>
    </source>
</evidence>
<dbReference type="AlphaFoldDB" id="A0A1M6JBY4"/>
<dbReference type="Gene3D" id="3.40.1190.20">
    <property type="match status" value="1"/>
</dbReference>
<reference evidence="9" key="1">
    <citation type="submission" date="2016-11" db="EMBL/GenBank/DDBJ databases">
        <authorList>
            <person name="Varghese N."/>
            <person name="Submissions S."/>
        </authorList>
    </citation>
    <scope>NUCLEOTIDE SEQUENCE [LARGE SCALE GENOMIC DNA]</scope>
    <source>
        <strain evidence="9">CGMCC 1.8863</strain>
    </source>
</reference>
<evidence type="ECO:0000259" key="7">
    <source>
        <dbReference type="Pfam" id="PF00294"/>
    </source>
</evidence>
<evidence type="ECO:0000313" key="8">
    <source>
        <dbReference type="EMBL" id="SHJ44140.1"/>
    </source>
</evidence>
<organism evidence="8 9">
    <name type="scientific">Arenibacter nanhaiticus</name>
    <dbReference type="NCBI Taxonomy" id="558155"/>
    <lineage>
        <taxon>Bacteria</taxon>
        <taxon>Pseudomonadati</taxon>
        <taxon>Bacteroidota</taxon>
        <taxon>Flavobacteriia</taxon>
        <taxon>Flavobacteriales</taxon>
        <taxon>Flavobacteriaceae</taxon>
        <taxon>Arenibacter</taxon>
    </lineage>
</organism>
<dbReference type="FunFam" id="3.40.1190.20:FF:000001">
    <property type="entry name" value="Phosphofructokinase"/>
    <property type="match status" value="1"/>
</dbReference>
<keyword evidence="3" id="KW-0547">Nucleotide-binding</keyword>
<dbReference type="PIRSF" id="PIRSF000535">
    <property type="entry name" value="1PFK/6PFK/LacC"/>
    <property type="match status" value="1"/>
</dbReference>
<keyword evidence="5" id="KW-0067">ATP-binding</keyword>
<dbReference type="STRING" id="558155.SAMN04487911_12142"/>
<dbReference type="GO" id="GO:0003872">
    <property type="term" value="F:6-phosphofructokinase activity"/>
    <property type="evidence" value="ECO:0007669"/>
    <property type="project" value="TreeGrafter"/>
</dbReference>
<dbReference type="InterPro" id="IPR002173">
    <property type="entry name" value="Carboh/pur_kinase_PfkB_CS"/>
</dbReference>
<sequence length="319" mass="34098">MKNIITLTVNPAIDKSTTVAGLKPNSKLRCTSPVFEAGGGGINVSHVLKELGGSSLCMYMAGGATGNHLKDILIDLDISQKVIPIKGWTRENLAVTDTVQNHQYRFGMPGPEVSEGECQEVLQELELLLEEGDFLVASGSLSPGMPIDFYAKVGLIAQKKKAKYVLDTSGEALVKGATAGVYMLKPNLGELSTLCGVQTMSFRDLEASAKVFMDHTPCEILVVSLGAQGALMVTKDEVAYITAPIVYQQSTIGAGDSMVAGMIFRLAMGGSHMEMAQFGVACGTAATMSAGTQLCKMDDIEPLYQWIQKNTDKSSRIRF</sequence>
<dbReference type="Pfam" id="PF00294">
    <property type="entry name" value="PfkB"/>
    <property type="match status" value="1"/>
</dbReference>
<dbReference type="NCBIfam" id="TIGR03168">
    <property type="entry name" value="1-PFK"/>
    <property type="match status" value="1"/>
</dbReference>
<evidence type="ECO:0000256" key="5">
    <source>
        <dbReference type="ARBA" id="ARBA00022840"/>
    </source>
</evidence>
<comment type="similarity">
    <text evidence="1">Belongs to the carbohydrate kinase PfkB family.</text>
</comment>
<dbReference type="GO" id="GO:0005829">
    <property type="term" value="C:cytosol"/>
    <property type="evidence" value="ECO:0007669"/>
    <property type="project" value="TreeGrafter"/>
</dbReference>
<evidence type="ECO:0000256" key="2">
    <source>
        <dbReference type="ARBA" id="ARBA00022679"/>
    </source>
</evidence>
<dbReference type="PANTHER" id="PTHR46566:SF2">
    <property type="entry name" value="ATP-DEPENDENT 6-PHOSPHOFRUCTOKINASE ISOZYME 2"/>
    <property type="match status" value="1"/>
</dbReference>
<dbReference type="GO" id="GO:0005524">
    <property type="term" value="F:ATP binding"/>
    <property type="evidence" value="ECO:0007669"/>
    <property type="project" value="UniProtKB-KW"/>
</dbReference>
<dbReference type="SUPFAM" id="SSF53613">
    <property type="entry name" value="Ribokinase-like"/>
    <property type="match status" value="1"/>
</dbReference>
<dbReference type="CDD" id="cd01164">
    <property type="entry name" value="FruK_PfkB_like"/>
    <property type="match status" value="1"/>
</dbReference>
<dbReference type="PANTHER" id="PTHR46566">
    <property type="entry name" value="1-PHOSPHOFRUCTOKINASE-RELATED"/>
    <property type="match status" value="1"/>
</dbReference>